<dbReference type="InterPro" id="IPR005495">
    <property type="entry name" value="LptG/LptF_permease"/>
</dbReference>
<dbReference type="PANTHER" id="PTHR33529:SF2">
    <property type="entry name" value="LIPOPOLYSACCHARIDE EXPORT SYSTEM PERMEASE PROTEIN LPTG"/>
    <property type="match status" value="1"/>
</dbReference>
<feature type="transmembrane region" description="Helical" evidence="6">
    <location>
        <begin position="106"/>
        <end position="129"/>
    </location>
</feature>
<dbReference type="GO" id="GO:0043190">
    <property type="term" value="C:ATP-binding cassette (ABC) transporter complex"/>
    <property type="evidence" value="ECO:0007669"/>
    <property type="project" value="InterPro"/>
</dbReference>
<dbReference type="GO" id="GO:0015920">
    <property type="term" value="P:lipopolysaccharide transport"/>
    <property type="evidence" value="ECO:0007669"/>
    <property type="project" value="TreeGrafter"/>
</dbReference>
<sequence>MKTVRRLIYGEVLAAVAFVLLAFLALFSFFDLIDDLSSLGRPSLVRPGDQYDMTDALLYVGLLLPSRLYELMPIAVLIGTVYAMARLAQGSEFTILRTSGLGPGRALRLVAVLGVGFAVLTFAVGDYLAPAAERQGQLLKAQFRGGISIGQTGAWLRERTQDTHTSVNVRALSPDGELRGIRLFVFDAHGRVRETVRAAAGTIDAQTGVWHLREVERQRFDDAQHTRREALATLDWPSSLSADMLNVALLKPQRMRTLDLFNYVRHLEANEQTAQRYEIEFWRKLFYPLSCVVMVVLALPFAYLHFRNQGLSAYVFAGIMIGISFFLINSVFGHIGNLHDWQPWLAAGAPSALYSLLSLAAFGWLVLRR</sequence>
<dbReference type="RefSeq" id="WP_068609277.1">
    <property type="nucleotide sequence ID" value="NZ_LZDH01000056.1"/>
</dbReference>
<dbReference type="InterPro" id="IPR030923">
    <property type="entry name" value="LptG"/>
</dbReference>
<feature type="transmembrane region" description="Helical" evidence="6">
    <location>
        <begin position="12"/>
        <end position="33"/>
    </location>
</feature>
<keyword evidence="5 6" id="KW-0472">Membrane</keyword>
<evidence type="ECO:0000256" key="4">
    <source>
        <dbReference type="ARBA" id="ARBA00022989"/>
    </source>
</evidence>
<feature type="transmembrane region" description="Helical" evidence="6">
    <location>
        <begin position="285"/>
        <end position="304"/>
    </location>
</feature>
<keyword evidence="4 6" id="KW-1133">Transmembrane helix</keyword>
<evidence type="ECO:0000256" key="2">
    <source>
        <dbReference type="ARBA" id="ARBA00022475"/>
    </source>
</evidence>
<dbReference type="GO" id="GO:0055085">
    <property type="term" value="P:transmembrane transport"/>
    <property type="evidence" value="ECO:0007669"/>
    <property type="project" value="InterPro"/>
</dbReference>
<gene>
    <name evidence="7" type="ORF">A9O67_06475</name>
</gene>
<dbReference type="STRING" id="1101373.A9O67_06475"/>
<evidence type="ECO:0000313" key="7">
    <source>
        <dbReference type="EMBL" id="OBS30636.1"/>
    </source>
</evidence>
<dbReference type="EMBL" id="LZDH01000056">
    <property type="protein sequence ID" value="OBS30636.1"/>
    <property type="molecule type" value="Genomic_DNA"/>
</dbReference>
<feature type="transmembrane region" description="Helical" evidence="6">
    <location>
        <begin position="344"/>
        <end position="367"/>
    </location>
</feature>
<feature type="transmembrane region" description="Helical" evidence="6">
    <location>
        <begin position="68"/>
        <end position="85"/>
    </location>
</feature>
<dbReference type="NCBIfam" id="TIGR04408">
    <property type="entry name" value="LptG_lptG"/>
    <property type="match status" value="1"/>
</dbReference>
<dbReference type="Pfam" id="PF03739">
    <property type="entry name" value="LptF_LptG"/>
    <property type="match status" value="1"/>
</dbReference>
<dbReference type="AlphaFoldDB" id="A0A1A6DVC8"/>
<keyword evidence="3 6" id="KW-0812">Transmembrane</keyword>
<protein>
    <submittedName>
        <fullName evidence="7">LPS export ABC transporter permease LptG</fullName>
    </submittedName>
</protein>
<evidence type="ECO:0000313" key="8">
    <source>
        <dbReference type="Proteomes" id="UP000091969"/>
    </source>
</evidence>
<dbReference type="Proteomes" id="UP000091969">
    <property type="component" value="Unassembled WGS sequence"/>
</dbReference>
<evidence type="ECO:0000256" key="6">
    <source>
        <dbReference type="SAM" id="Phobius"/>
    </source>
</evidence>
<comment type="caution">
    <text evidence="7">The sequence shown here is derived from an EMBL/GenBank/DDBJ whole genome shotgun (WGS) entry which is preliminary data.</text>
</comment>
<evidence type="ECO:0000256" key="1">
    <source>
        <dbReference type="ARBA" id="ARBA00004651"/>
    </source>
</evidence>
<dbReference type="PANTHER" id="PTHR33529">
    <property type="entry name" value="SLR0882 PROTEIN-RELATED"/>
    <property type="match status" value="1"/>
</dbReference>
<accession>A0A1A6DVC8</accession>
<keyword evidence="2" id="KW-1003">Cell membrane</keyword>
<dbReference type="OrthoDB" id="9776227at2"/>
<evidence type="ECO:0000256" key="5">
    <source>
        <dbReference type="ARBA" id="ARBA00023136"/>
    </source>
</evidence>
<proteinExistence type="predicted"/>
<feature type="transmembrane region" description="Helical" evidence="6">
    <location>
        <begin position="311"/>
        <end position="332"/>
    </location>
</feature>
<evidence type="ECO:0000256" key="3">
    <source>
        <dbReference type="ARBA" id="ARBA00022692"/>
    </source>
</evidence>
<reference evidence="7 8" key="1">
    <citation type="submission" date="2016-06" db="EMBL/GenBank/DDBJ databases">
        <title>Genome sequence of Tepidimonas fonticaldi PL17.</title>
        <authorList>
            <person name="Pinnaka A.K."/>
        </authorList>
    </citation>
    <scope>NUCLEOTIDE SEQUENCE [LARGE SCALE GENOMIC DNA]</scope>
    <source>
        <strain evidence="7 8">PL17</strain>
    </source>
</reference>
<keyword evidence="8" id="KW-1185">Reference proteome</keyword>
<name>A0A1A6DVC8_9BURK</name>
<comment type="subcellular location">
    <subcellularLocation>
        <location evidence="1">Cell membrane</location>
        <topology evidence="1">Multi-pass membrane protein</topology>
    </subcellularLocation>
</comment>
<organism evidence="7 8">
    <name type="scientific">Tepidimonas fonticaldi</name>
    <dbReference type="NCBI Taxonomy" id="1101373"/>
    <lineage>
        <taxon>Bacteria</taxon>
        <taxon>Pseudomonadati</taxon>
        <taxon>Pseudomonadota</taxon>
        <taxon>Betaproteobacteria</taxon>
        <taxon>Burkholderiales</taxon>
        <taxon>Tepidimonas</taxon>
    </lineage>
</organism>